<dbReference type="PANTHER" id="PTHR30486">
    <property type="entry name" value="TWITCHING MOTILITY PROTEIN PILT"/>
    <property type="match status" value="1"/>
</dbReference>
<name>A0A0W0YK55_9GAMM</name>
<evidence type="ECO:0000313" key="4">
    <source>
        <dbReference type="Proteomes" id="UP000054600"/>
    </source>
</evidence>
<dbReference type="Pfam" id="PF00437">
    <property type="entry name" value="T2SSE"/>
    <property type="match status" value="1"/>
</dbReference>
<comment type="similarity">
    <text evidence="1">Belongs to the GSP E family.</text>
</comment>
<dbReference type="CDD" id="cd01131">
    <property type="entry name" value="PilT"/>
    <property type="match status" value="1"/>
</dbReference>
<dbReference type="Proteomes" id="UP000054600">
    <property type="component" value="Unassembled WGS sequence"/>
</dbReference>
<reference evidence="3 4" key="1">
    <citation type="submission" date="2015-11" db="EMBL/GenBank/DDBJ databases">
        <title>Genomic analysis of 38 Legionella species identifies large and diverse effector repertoires.</title>
        <authorList>
            <person name="Burstein D."/>
            <person name="Amaro F."/>
            <person name="Zusman T."/>
            <person name="Lifshitz Z."/>
            <person name="Cohen O."/>
            <person name="Gilbert J.A."/>
            <person name="Pupko T."/>
            <person name="Shuman H.A."/>
            <person name="Segal G."/>
        </authorList>
    </citation>
    <scope>NUCLEOTIDE SEQUENCE [LARGE SCALE GENOMIC DNA]</scope>
    <source>
        <strain evidence="3 4">ATCC 49655</strain>
    </source>
</reference>
<dbReference type="Gene3D" id="3.30.450.90">
    <property type="match status" value="1"/>
</dbReference>
<dbReference type="SUPFAM" id="SSF52540">
    <property type="entry name" value="P-loop containing nucleoside triphosphate hydrolases"/>
    <property type="match status" value="1"/>
</dbReference>
<dbReference type="STRING" id="1122169.Lsha_2651"/>
<dbReference type="RefSeq" id="WP_018577194.1">
    <property type="nucleotide sequence ID" value="NZ_KB892396.1"/>
</dbReference>
<gene>
    <name evidence="3" type="primary">uptC</name>
    <name evidence="3" type="ORF">Lsha_2651</name>
</gene>
<dbReference type="OrthoDB" id="9804785at2"/>
<dbReference type="GO" id="GO:0016887">
    <property type="term" value="F:ATP hydrolysis activity"/>
    <property type="evidence" value="ECO:0007669"/>
    <property type="project" value="InterPro"/>
</dbReference>
<protein>
    <submittedName>
        <fullName evidence="3">Type II secretion system protein</fullName>
    </submittedName>
</protein>
<evidence type="ECO:0000259" key="2">
    <source>
        <dbReference type="PROSITE" id="PS00662"/>
    </source>
</evidence>
<comment type="caution">
    <text evidence="3">The sequence shown here is derived from an EMBL/GenBank/DDBJ whole genome shotgun (WGS) entry which is preliminary data.</text>
</comment>
<dbReference type="GO" id="GO:0005524">
    <property type="term" value="F:ATP binding"/>
    <property type="evidence" value="ECO:0007669"/>
    <property type="project" value="InterPro"/>
</dbReference>
<dbReference type="Gene3D" id="3.40.50.300">
    <property type="entry name" value="P-loop containing nucleotide triphosphate hydrolases"/>
    <property type="match status" value="1"/>
</dbReference>
<evidence type="ECO:0000313" key="3">
    <source>
        <dbReference type="EMBL" id="KTD57269.1"/>
    </source>
</evidence>
<dbReference type="eggNOG" id="COG5008">
    <property type="taxonomic scope" value="Bacteria"/>
</dbReference>
<dbReference type="InterPro" id="IPR006321">
    <property type="entry name" value="PilT/PilU"/>
</dbReference>
<evidence type="ECO:0000256" key="1">
    <source>
        <dbReference type="ARBA" id="ARBA00006611"/>
    </source>
</evidence>
<dbReference type="NCBIfam" id="TIGR01420">
    <property type="entry name" value="pilT_fam"/>
    <property type="match status" value="1"/>
</dbReference>
<dbReference type="PANTHER" id="PTHR30486:SF12">
    <property type="entry name" value="TYPE IV PILUS ATPASE PILU"/>
    <property type="match status" value="1"/>
</dbReference>
<feature type="domain" description="Bacterial type II secretion system protein E" evidence="2">
    <location>
        <begin position="193"/>
        <end position="207"/>
    </location>
</feature>
<dbReference type="InterPro" id="IPR050921">
    <property type="entry name" value="T4SS_GSP_E_ATPase"/>
</dbReference>
<sequence length="373" mass="41783">MDITPFFKLMVDKGASDLFFSVGAPPNIKIEGITSPIGQSAIKSHQMSEIILSIMNDDQQKEFEATMELNMALSLAGVGRFRINVFRQRGEVTMVVRYIKGEIPSIDDLNLPLILKSIVLELRGLVLVVGSTGSGKSTTLASMIDYRNEHHRGHILTIEDPIEYLHKHKKSIVNQREIGIDTISYDNALKNAMREAPDVILIGEIRDRNSMKHAIAYAETGHLCISTLHANNANQTMDRIINFFPEDAKPQVLADLSLNLRAIISLRLIPGIDNQRVAAVEILINSPYISDLIEKGKIDEIKEAMARGNEQGMQTFDQALLKLYNEGKITKENAIKYADSKNNVGLQIRLNEETSFDQDQNLTIQPDELDKFK</sequence>
<keyword evidence="4" id="KW-1185">Reference proteome</keyword>
<proteinExistence type="inferred from homology"/>
<accession>A0A0W0YK55</accession>
<dbReference type="InterPro" id="IPR001482">
    <property type="entry name" value="T2SS/T4SS_dom"/>
</dbReference>
<dbReference type="PATRIC" id="fig|1122169.6.peg.3055"/>
<dbReference type="AlphaFoldDB" id="A0A0W0YK55"/>
<organism evidence="3 4">
    <name type="scientific">Legionella shakespearei DSM 23087</name>
    <dbReference type="NCBI Taxonomy" id="1122169"/>
    <lineage>
        <taxon>Bacteria</taxon>
        <taxon>Pseudomonadati</taxon>
        <taxon>Pseudomonadota</taxon>
        <taxon>Gammaproteobacteria</taxon>
        <taxon>Legionellales</taxon>
        <taxon>Legionellaceae</taxon>
        <taxon>Legionella</taxon>
    </lineage>
</organism>
<dbReference type="InterPro" id="IPR027417">
    <property type="entry name" value="P-loop_NTPase"/>
</dbReference>
<dbReference type="EMBL" id="LNYW01000069">
    <property type="protein sequence ID" value="KTD57269.1"/>
    <property type="molecule type" value="Genomic_DNA"/>
</dbReference>
<dbReference type="PROSITE" id="PS00662">
    <property type="entry name" value="T2SP_E"/>
    <property type="match status" value="1"/>
</dbReference>